<dbReference type="GO" id="GO:0001591">
    <property type="term" value="F:dopamine neurotransmitter receptor activity, coupled via Gi/Go"/>
    <property type="evidence" value="ECO:0007669"/>
    <property type="project" value="TreeGrafter"/>
</dbReference>
<comment type="similarity">
    <text evidence="10">Belongs to the G-protein coupled receptor 1 family.</text>
</comment>
<dbReference type="GO" id="GO:0045202">
    <property type="term" value="C:synapse"/>
    <property type="evidence" value="ECO:0007669"/>
    <property type="project" value="GOC"/>
</dbReference>
<dbReference type="InterPro" id="IPR017452">
    <property type="entry name" value="GPCR_Rhodpsn_7TM"/>
</dbReference>
<dbReference type="Gene3D" id="1.20.1070.10">
    <property type="entry name" value="Rhodopsin 7-helix transmembrane proteins"/>
    <property type="match status" value="2"/>
</dbReference>
<keyword evidence="14" id="KW-1185">Reference proteome</keyword>
<keyword evidence="8 10" id="KW-0675">Receptor</keyword>
<dbReference type="GO" id="GO:0005886">
    <property type="term" value="C:plasma membrane"/>
    <property type="evidence" value="ECO:0007669"/>
    <property type="project" value="UniProtKB-SubCell"/>
</dbReference>
<dbReference type="AlphaFoldDB" id="A0A4E0RY85"/>
<gene>
    <name evidence="13" type="ORF">D915_005782</name>
</gene>
<reference evidence="13" key="1">
    <citation type="submission" date="2019-03" db="EMBL/GenBank/DDBJ databases">
        <title>Improved annotation for the trematode Fasciola hepatica.</title>
        <authorList>
            <person name="Choi Y.-J."/>
            <person name="Martin J."/>
            <person name="Mitreva M."/>
        </authorList>
    </citation>
    <scope>NUCLEOTIDE SEQUENCE [LARGE SCALE GENOMIC DNA]</scope>
</reference>
<evidence type="ECO:0000256" key="5">
    <source>
        <dbReference type="ARBA" id="ARBA00023040"/>
    </source>
</evidence>
<evidence type="ECO:0000256" key="6">
    <source>
        <dbReference type="ARBA" id="ARBA00023136"/>
    </source>
</evidence>
<keyword evidence="2" id="KW-1003">Cell membrane</keyword>
<evidence type="ECO:0000256" key="4">
    <source>
        <dbReference type="ARBA" id="ARBA00022989"/>
    </source>
</evidence>
<evidence type="ECO:0000313" key="14">
    <source>
        <dbReference type="Proteomes" id="UP000230066"/>
    </source>
</evidence>
<dbReference type="PROSITE" id="PS00237">
    <property type="entry name" value="G_PROTEIN_RECEP_F1_1"/>
    <property type="match status" value="1"/>
</dbReference>
<dbReference type="PANTHER" id="PTHR24248:SF125">
    <property type="entry name" value="DOPAMINE D2-LIKE RECEPTOR"/>
    <property type="match status" value="1"/>
</dbReference>
<feature type="domain" description="G-protein coupled receptors family 1 profile" evidence="12">
    <location>
        <begin position="45"/>
        <end position="823"/>
    </location>
</feature>
<feature type="transmembrane region" description="Helical" evidence="11">
    <location>
        <begin position="804"/>
        <end position="826"/>
    </location>
</feature>
<keyword evidence="9 10" id="KW-0807">Transducer</keyword>
<evidence type="ECO:0000256" key="8">
    <source>
        <dbReference type="ARBA" id="ARBA00023170"/>
    </source>
</evidence>
<evidence type="ECO:0000313" key="13">
    <source>
        <dbReference type="EMBL" id="THD23642.1"/>
    </source>
</evidence>
<evidence type="ECO:0000256" key="9">
    <source>
        <dbReference type="ARBA" id="ARBA00023224"/>
    </source>
</evidence>
<feature type="transmembrane region" description="Helical" evidence="11">
    <location>
        <begin position="65"/>
        <end position="84"/>
    </location>
</feature>
<dbReference type="GO" id="GO:0004930">
    <property type="term" value="F:G protein-coupled receptor activity"/>
    <property type="evidence" value="ECO:0007669"/>
    <property type="project" value="UniProtKB-KW"/>
</dbReference>
<evidence type="ECO:0000256" key="7">
    <source>
        <dbReference type="ARBA" id="ARBA00023157"/>
    </source>
</evidence>
<proteinExistence type="inferred from homology"/>
<evidence type="ECO:0000259" key="12">
    <source>
        <dbReference type="PROSITE" id="PS50262"/>
    </source>
</evidence>
<keyword evidence="4 11" id="KW-1133">Transmembrane helix</keyword>
<evidence type="ECO:0000256" key="3">
    <source>
        <dbReference type="ARBA" id="ARBA00022692"/>
    </source>
</evidence>
<keyword evidence="7" id="KW-1015">Disulfide bond</keyword>
<dbReference type="InterPro" id="IPR000276">
    <property type="entry name" value="GPCR_Rhodpsn"/>
</dbReference>
<feature type="transmembrane region" description="Helical" evidence="11">
    <location>
        <begin position="146"/>
        <end position="171"/>
    </location>
</feature>
<evidence type="ECO:0000256" key="10">
    <source>
        <dbReference type="RuleBase" id="RU000688"/>
    </source>
</evidence>
<dbReference type="Proteomes" id="UP000230066">
    <property type="component" value="Unassembled WGS sequence"/>
</dbReference>
<evidence type="ECO:0000256" key="11">
    <source>
        <dbReference type="SAM" id="Phobius"/>
    </source>
</evidence>
<comment type="subcellular location">
    <subcellularLocation>
        <location evidence="1">Cell membrane</location>
        <topology evidence="1">Multi-pass membrane protein</topology>
    </subcellularLocation>
</comment>
<comment type="caution">
    <text evidence="13">The sequence shown here is derived from an EMBL/GenBank/DDBJ whole genome shotgun (WGS) entry which is preliminary data.</text>
</comment>
<feature type="transmembrane region" description="Helical" evidence="11">
    <location>
        <begin position="28"/>
        <end position="53"/>
    </location>
</feature>
<evidence type="ECO:0000256" key="1">
    <source>
        <dbReference type="ARBA" id="ARBA00004651"/>
    </source>
</evidence>
<keyword evidence="3 10" id="KW-0812">Transmembrane</keyword>
<protein>
    <submittedName>
        <fullName evidence="13">D(3) dopamine receptor</fullName>
    </submittedName>
</protein>
<dbReference type="PANTHER" id="PTHR24248">
    <property type="entry name" value="ADRENERGIC RECEPTOR-RELATED G-PROTEIN COUPLED RECEPTOR"/>
    <property type="match status" value="1"/>
</dbReference>
<evidence type="ECO:0000256" key="2">
    <source>
        <dbReference type="ARBA" id="ARBA00022475"/>
    </source>
</evidence>
<keyword evidence="5 10" id="KW-0297">G-protein coupled receptor</keyword>
<dbReference type="Pfam" id="PF00001">
    <property type="entry name" value="7tm_1"/>
    <property type="match status" value="2"/>
</dbReference>
<feature type="transmembrane region" description="Helical" evidence="11">
    <location>
        <begin position="104"/>
        <end position="125"/>
    </location>
</feature>
<feature type="transmembrane region" description="Helical" evidence="11">
    <location>
        <begin position="183"/>
        <end position="206"/>
    </location>
</feature>
<keyword evidence="6 11" id="KW-0472">Membrane</keyword>
<dbReference type="PRINTS" id="PR00237">
    <property type="entry name" value="GPCRRHODOPSN"/>
</dbReference>
<name>A0A4E0RY85_FASHE</name>
<dbReference type="EMBL" id="JXXN02002028">
    <property type="protein sequence ID" value="THD23642.1"/>
    <property type="molecule type" value="Genomic_DNA"/>
</dbReference>
<accession>A0A4E0RY85</accession>
<sequence length="841" mass="94872">MTQNISTVNYSTENQTELLLISKTSNPIAFSFLLLLLVPAATLFGNSLVVFSVIRERSLRNATNWFLVSLATADIILAVLVMPVATWIEMTNGRWMFGDTLCNIFVMLDVLFCTASILNLVAISLDRYLAVTHPVSYAKRNNIRRIQLSIAAVWIVSLVISLPVVCGFNVVENYDPTICQSRNAVYIVTSSIGSFYLPAVVLLVLYHRIFSLIRKRHKMLDQTARKQIHSGSGTTDWLGDPTQSFCFGLRQSPDKKQSNPKQVVNLSIPLDEPSQFDCSESSQYVVRRLSNEQLGVNKADKFTEISHLISNERSTKMSVERHMKSASSKNLNRFISLPQLVMHEENLPLNHPSKGFSVSTNTINVPLLIPPGNLSTSILHQTDRCFSVCYSPCSASNFDENHPISSDKHTVTQCSPSLMGLVCSSSHNVAHVYGSHVVVTPQMNLDHSKTETESCPCQYRIFSYEYSDTSACEESNKLESISNRKRRLVDLLSCCIRVMVSNSDSSPVFSGRRISDLLAFSSSGESNEEFDTCSLMHYGNFPSDHVQCPHCWQSYYHPAELSEWWIGDSAKVMQTKRGSNTQMQKPRMSWRDTKNSLELHPCNGTIESGARIKFRQALDKNHKILRSKLCWTKSVSRNLKRDQCFQISESETKEYSATQVPLKRLTRAPTKPAFDTTFVNFQAFWKTAVAHSSRRSKQPLSSESLQNTSVYTAKGHEREICSSVNTMKFNLKDTDGQAKSYDKFWASKQRSLSNRERKANKTLAIVLGAFLICWLPFFTVNVGIGICLLRQSTDHPACVVLDRLMSACTWLGYVNSLLNPMIYTIFNLEFRMAFKRLLGIK</sequence>
<organism evidence="13 14">
    <name type="scientific">Fasciola hepatica</name>
    <name type="common">Liver fluke</name>
    <dbReference type="NCBI Taxonomy" id="6192"/>
    <lineage>
        <taxon>Eukaryota</taxon>
        <taxon>Metazoa</taxon>
        <taxon>Spiralia</taxon>
        <taxon>Lophotrochozoa</taxon>
        <taxon>Platyhelminthes</taxon>
        <taxon>Trematoda</taxon>
        <taxon>Digenea</taxon>
        <taxon>Plagiorchiida</taxon>
        <taxon>Echinostomata</taxon>
        <taxon>Echinostomatoidea</taxon>
        <taxon>Fasciolidae</taxon>
        <taxon>Fasciola</taxon>
    </lineage>
</organism>
<feature type="transmembrane region" description="Helical" evidence="11">
    <location>
        <begin position="763"/>
        <end position="784"/>
    </location>
</feature>
<dbReference type="PROSITE" id="PS50262">
    <property type="entry name" value="G_PROTEIN_RECEP_F1_2"/>
    <property type="match status" value="1"/>
</dbReference>
<dbReference type="SUPFAM" id="SSF81321">
    <property type="entry name" value="Family A G protein-coupled receptor-like"/>
    <property type="match status" value="1"/>
</dbReference>